<protein>
    <submittedName>
        <fullName evidence="1">Uncharacterized protein</fullName>
    </submittedName>
</protein>
<dbReference type="Proteomes" id="UP001607303">
    <property type="component" value="Unassembled WGS sequence"/>
</dbReference>
<evidence type="ECO:0000313" key="1">
    <source>
        <dbReference type="EMBL" id="KAL2719980.1"/>
    </source>
</evidence>
<keyword evidence="2" id="KW-1185">Reference proteome</keyword>
<evidence type="ECO:0000313" key="2">
    <source>
        <dbReference type="Proteomes" id="UP001607303"/>
    </source>
</evidence>
<dbReference type="EMBL" id="JAYRBN010000117">
    <property type="protein sequence ID" value="KAL2719980.1"/>
    <property type="molecule type" value="Genomic_DNA"/>
</dbReference>
<gene>
    <name evidence="1" type="ORF">V1477_021127</name>
</gene>
<dbReference type="AlphaFoldDB" id="A0ABD2AJF6"/>
<sequence length="77" mass="9054">MAITTDLLETDIVLFYSATSEWWYEAREYIPSKGPSVSRFGSIPSLKRRFRRKISFESIFFPSPKDSTQSRKKNKDQ</sequence>
<organism evidence="1 2">
    <name type="scientific">Vespula maculifrons</name>
    <name type="common">Eastern yellow jacket</name>
    <name type="synonym">Wasp</name>
    <dbReference type="NCBI Taxonomy" id="7453"/>
    <lineage>
        <taxon>Eukaryota</taxon>
        <taxon>Metazoa</taxon>
        <taxon>Ecdysozoa</taxon>
        <taxon>Arthropoda</taxon>
        <taxon>Hexapoda</taxon>
        <taxon>Insecta</taxon>
        <taxon>Pterygota</taxon>
        <taxon>Neoptera</taxon>
        <taxon>Endopterygota</taxon>
        <taxon>Hymenoptera</taxon>
        <taxon>Apocrita</taxon>
        <taxon>Aculeata</taxon>
        <taxon>Vespoidea</taxon>
        <taxon>Vespidae</taxon>
        <taxon>Vespinae</taxon>
        <taxon>Vespula</taxon>
    </lineage>
</organism>
<name>A0ABD2AJF6_VESMC</name>
<accession>A0ABD2AJF6</accession>
<reference evidence="1 2" key="1">
    <citation type="journal article" date="2024" name="Ann. Entomol. Soc. Am.">
        <title>Genomic analyses of the southern and eastern yellowjacket wasps (Hymenoptera: Vespidae) reveal evolutionary signatures of social life.</title>
        <authorList>
            <person name="Catto M.A."/>
            <person name="Caine P.B."/>
            <person name="Orr S.E."/>
            <person name="Hunt B.G."/>
            <person name="Goodisman M.A.D."/>
        </authorList>
    </citation>
    <scope>NUCLEOTIDE SEQUENCE [LARGE SCALE GENOMIC DNA]</scope>
    <source>
        <strain evidence="1">232</strain>
        <tissue evidence="1">Head and thorax</tissue>
    </source>
</reference>
<proteinExistence type="predicted"/>
<comment type="caution">
    <text evidence="1">The sequence shown here is derived from an EMBL/GenBank/DDBJ whole genome shotgun (WGS) entry which is preliminary data.</text>
</comment>